<proteinExistence type="predicted"/>
<dbReference type="RefSeq" id="WP_173086955.1">
    <property type="nucleotide sequence ID" value="NZ_BLTE01000023.1"/>
</dbReference>
<sequence length="435" mass="47316">MSGTRVWLAGVVLLSGLILSCTAERTRGVATADATKAPAKEFDMHAPYVRYHFQDPDMDFTFGSLVLGSTGNGGAETGEAFAVAAKIKDGDAASWQEQWIQMAGLVEARGQKSLAAGHTVSARDQFLRASNYYRFGTLAMMADDPRLKPTAVKARENMKQAAALIDPPMEYVELPFEGTVLPGYFRKAAKDDKPRKTLLMLGGGETFAEDLIFYIMPQAIERGYNFMTLDLPGQGIMPLEGKVFRPEMHLAVKKAVDYLMTRKDVDRSRLAVYGISGGGGFAPQAAQHDKRIKAVVMNACVVDARPLFASMTPVVTATPEKVAGFTSFHGNTVKMVAWRWGVPFDNIPGLVEANTGFSFDPAQVTIPALVVVGEGEYSGDETKRQQKICIDGLPNPLKSFVVTPLSEGASNHCVMENRSLVGQVVFDWLDGVFKK</sequence>
<dbReference type="InterPro" id="IPR050261">
    <property type="entry name" value="FrsA_esterase"/>
</dbReference>
<dbReference type="PROSITE" id="PS51257">
    <property type="entry name" value="PROKAR_LIPOPROTEIN"/>
    <property type="match status" value="1"/>
</dbReference>
<evidence type="ECO:0000313" key="2">
    <source>
        <dbReference type="EMBL" id="GFK95816.1"/>
    </source>
</evidence>
<dbReference type="GO" id="GO:0016787">
    <property type="term" value="F:hydrolase activity"/>
    <property type="evidence" value="ECO:0007669"/>
    <property type="project" value="UniProtKB-KW"/>
</dbReference>
<dbReference type="InterPro" id="IPR010520">
    <property type="entry name" value="FrsA-like"/>
</dbReference>
<gene>
    <name evidence="2" type="ORF">NNJEOMEG_03686</name>
</gene>
<evidence type="ECO:0000256" key="1">
    <source>
        <dbReference type="ARBA" id="ARBA00022801"/>
    </source>
</evidence>
<dbReference type="PANTHER" id="PTHR22946:SF13">
    <property type="entry name" value="ALPHA_BETA HYDROLASE PSOB"/>
    <property type="match status" value="1"/>
</dbReference>
<dbReference type="Pfam" id="PF06500">
    <property type="entry name" value="FrsA-like"/>
    <property type="match status" value="1"/>
</dbReference>
<dbReference type="InterPro" id="IPR029058">
    <property type="entry name" value="AB_hydrolase_fold"/>
</dbReference>
<comment type="caution">
    <text evidence="2">The sequence shown here is derived from an EMBL/GenBank/DDBJ whole genome shotgun (WGS) entry which is preliminary data.</text>
</comment>
<dbReference type="EMBL" id="BLTE01000023">
    <property type="protein sequence ID" value="GFK95816.1"/>
    <property type="molecule type" value="Genomic_DNA"/>
</dbReference>
<dbReference type="EC" id="3.7.1.19" evidence="2"/>
<evidence type="ECO:0000313" key="3">
    <source>
        <dbReference type="Proteomes" id="UP000494245"/>
    </source>
</evidence>
<name>A0A6V8M1I9_9BACT</name>
<dbReference type="Gene3D" id="1.20.1440.110">
    <property type="entry name" value="acylaminoacyl peptidase"/>
    <property type="match status" value="1"/>
</dbReference>
<dbReference type="AlphaFoldDB" id="A0A6V8M1I9"/>
<keyword evidence="3" id="KW-1185">Reference proteome</keyword>
<dbReference type="Gene3D" id="3.40.50.1820">
    <property type="entry name" value="alpha/beta hydrolase"/>
    <property type="match status" value="1"/>
</dbReference>
<protein>
    <submittedName>
        <fullName evidence="2">2,6-dihydropseudooxynicotine hydrolase</fullName>
        <ecNumber evidence="2">3.7.1.19</ecNumber>
    </submittedName>
</protein>
<keyword evidence="1 2" id="KW-0378">Hydrolase</keyword>
<dbReference type="Proteomes" id="UP000494245">
    <property type="component" value="Unassembled WGS sequence"/>
</dbReference>
<dbReference type="SUPFAM" id="SSF53474">
    <property type="entry name" value="alpha/beta-Hydrolases"/>
    <property type="match status" value="1"/>
</dbReference>
<reference evidence="2 3" key="1">
    <citation type="submission" date="2020-04" db="EMBL/GenBank/DDBJ databases">
        <authorList>
            <consortium name="Desulfovibrio sp. FSS-1 genome sequencing consortium"/>
            <person name="Shimoshige H."/>
            <person name="Kobayashi H."/>
            <person name="Maekawa T."/>
        </authorList>
    </citation>
    <scope>NUCLEOTIDE SEQUENCE [LARGE SCALE GENOMIC DNA]</scope>
    <source>
        <strain evidence="2 3">SIID29052-01</strain>
    </source>
</reference>
<dbReference type="PANTHER" id="PTHR22946">
    <property type="entry name" value="DIENELACTONE HYDROLASE DOMAIN-CONTAINING PROTEIN-RELATED"/>
    <property type="match status" value="1"/>
</dbReference>
<organism evidence="2 3">
    <name type="scientific">Fundidesulfovibrio magnetotacticus</name>
    <dbReference type="NCBI Taxonomy" id="2730080"/>
    <lineage>
        <taxon>Bacteria</taxon>
        <taxon>Pseudomonadati</taxon>
        <taxon>Thermodesulfobacteriota</taxon>
        <taxon>Desulfovibrionia</taxon>
        <taxon>Desulfovibrionales</taxon>
        <taxon>Desulfovibrionaceae</taxon>
        <taxon>Fundidesulfovibrio</taxon>
    </lineage>
</organism>
<reference evidence="2 3" key="2">
    <citation type="submission" date="2020-05" db="EMBL/GenBank/DDBJ databases">
        <title>Draft genome sequence of Desulfovibrio sp. strainFSS-1.</title>
        <authorList>
            <person name="Shimoshige H."/>
            <person name="Kobayashi H."/>
            <person name="Maekawa T."/>
        </authorList>
    </citation>
    <scope>NUCLEOTIDE SEQUENCE [LARGE SCALE GENOMIC DNA]</scope>
    <source>
        <strain evidence="2 3">SIID29052-01</strain>
    </source>
</reference>
<accession>A0A6V8M1I9</accession>